<evidence type="ECO:0000259" key="12">
    <source>
        <dbReference type="Pfam" id="PF02272"/>
    </source>
</evidence>
<evidence type="ECO:0000256" key="9">
    <source>
        <dbReference type="ARBA" id="ARBA00022917"/>
    </source>
</evidence>
<evidence type="ECO:0000256" key="2">
    <source>
        <dbReference type="ARBA" id="ARBA00013168"/>
    </source>
</evidence>
<accession>A0A5N3PAA9</accession>
<evidence type="ECO:0000256" key="1">
    <source>
        <dbReference type="ARBA" id="ARBA00008226"/>
    </source>
</evidence>
<keyword evidence="8" id="KW-0694">RNA-binding</keyword>
<evidence type="ECO:0000313" key="13">
    <source>
        <dbReference type="EMBL" id="KAB0266670.1"/>
    </source>
</evidence>
<proteinExistence type="inferred from homology"/>
<dbReference type="RefSeq" id="WP_244622789.1">
    <property type="nucleotide sequence ID" value="NZ_VCMV01000019.1"/>
</dbReference>
<dbReference type="Proteomes" id="UP000325684">
    <property type="component" value="Unassembled WGS sequence"/>
</dbReference>
<evidence type="ECO:0000256" key="4">
    <source>
        <dbReference type="ARBA" id="ARBA00022555"/>
    </source>
</evidence>
<comment type="similarity">
    <text evidence="1">Belongs to the class-II aminoacyl-tRNA synthetase family.</text>
</comment>
<evidence type="ECO:0000313" key="14">
    <source>
        <dbReference type="Proteomes" id="UP000325684"/>
    </source>
</evidence>
<evidence type="ECO:0000256" key="11">
    <source>
        <dbReference type="ARBA" id="ARBA00032577"/>
    </source>
</evidence>
<organism evidence="13 14">
    <name type="scientific">Microvirga brassicacearum</name>
    <dbReference type="NCBI Taxonomy" id="2580413"/>
    <lineage>
        <taxon>Bacteria</taxon>
        <taxon>Pseudomonadati</taxon>
        <taxon>Pseudomonadota</taxon>
        <taxon>Alphaproteobacteria</taxon>
        <taxon>Hyphomicrobiales</taxon>
        <taxon>Methylobacteriaceae</taxon>
        <taxon>Microvirga</taxon>
    </lineage>
</organism>
<dbReference type="GO" id="GO:0004813">
    <property type="term" value="F:alanine-tRNA ligase activity"/>
    <property type="evidence" value="ECO:0007669"/>
    <property type="project" value="UniProtKB-EC"/>
</dbReference>
<sequence>GVRRLEAMTGDTARRHLANESRKLREIAGLLKTPVDEAPERLSALLDDRRKLERDLQEARRKLAMGGGASEGDPVRNVNGVKLMARAVTGVEMKDLKALADEGKKRLGSGVVAIIGVADDGKAGIVVGVTEDLTATVDAVALVRVGAEKLGGKGGGGRRDMAQAGGPDGAQAEAALAAVEAALAAG</sequence>
<dbReference type="AlphaFoldDB" id="A0A5N3PAA9"/>
<dbReference type="Gene3D" id="3.10.310.40">
    <property type="match status" value="1"/>
</dbReference>
<dbReference type="Pfam" id="PF02272">
    <property type="entry name" value="DHHA1"/>
    <property type="match status" value="1"/>
</dbReference>
<keyword evidence="10" id="KW-0030">Aminoacyl-tRNA synthetase</keyword>
<comment type="caution">
    <text evidence="13">The sequence shown here is derived from an EMBL/GenBank/DDBJ whole genome shotgun (WGS) entry which is preliminary data.</text>
</comment>
<gene>
    <name evidence="13" type="ORF">FEZ63_13070</name>
</gene>
<keyword evidence="14" id="KW-1185">Reference proteome</keyword>
<dbReference type="GO" id="GO:0005524">
    <property type="term" value="F:ATP binding"/>
    <property type="evidence" value="ECO:0007669"/>
    <property type="project" value="UniProtKB-KW"/>
</dbReference>
<evidence type="ECO:0000256" key="10">
    <source>
        <dbReference type="ARBA" id="ARBA00023146"/>
    </source>
</evidence>
<evidence type="ECO:0000256" key="7">
    <source>
        <dbReference type="ARBA" id="ARBA00022840"/>
    </source>
</evidence>
<dbReference type="InterPro" id="IPR003156">
    <property type="entry name" value="DHHA1_dom"/>
</dbReference>
<evidence type="ECO:0000256" key="6">
    <source>
        <dbReference type="ARBA" id="ARBA00022741"/>
    </source>
</evidence>
<evidence type="ECO:0000256" key="3">
    <source>
        <dbReference type="ARBA" id="ARBA00017959"/>
    </source>
</evidence>
<dbReference type="EMBL" id="VCMV01000019">
    <property type="protein sequence ID" value="KAB0266670.1"/>
    <property type="molecule type" value="Genomic_DNA"/>
</dbReference>
<feature type="non-terminal residue" evidence="13">
    <location>
        <position position="1"/>
    </location>
</feature>
<evidence type="ECO:0000256" key="5">
    <source>
        <dbReference type="ARBA" id="ARBA00022598"/>
    </source>
</evidence>
<name>A0A5N3PAA9_9HYPH</name>
<keyword evidence="9" id="KW-0648">Protein biosynthesis</keyword>
<dbReference type="GO" id="GO:0000049">
    <property type="term" value="F:tRNA binding"/>
    <property type="evidence" value="ECO:0007669"/>
    <property type="project" value="UniProtKB-KW"/>
</dbReference>
<keyword evidence="5 13" id="KW-0436">Ligase</keyword>
<dbReference type="Gene3D" id="6.10.250.550">
    <property type="match status" value="1"/>
</dbReference>
<dbReference type="FunFam" id="3.10.310.40:FF:000001">
    <property type="entry name" value="Alanine--tRNA ligase"/>
    <property type="match status" value="1"/>
</dbReference>
<evidence type="ECO:0000256" key="8">
    <source>
        <dbReference type="ARBA" id="ARBA00022884"/>
    </source>
</evidence>
<dbReference type="GO" id="GO:0006412">
    <property type="term" value="P:translation"/>
    <property type="evidence" value="ECO:0007669"/>
    <property type="project" value="UniProtKB-KW"/>
</dbReference>
<protein>
    <recommendedName>
        <fullName evidence="3">Alanine--tRNA ligase</fullName>
        <ecNumber evidence="2">6.1.1.7</ecNumber>
    </recommendedName>
    <alternativeName>
        <fullName evidence="11">Alanyl-tRNA synthetase</fullName>
    </alternativeName>
</protein>
<keyword evidence="6" id="KW-0547">Nucleotide-binding</keyword>
<reference evidence="13 14" key="1">
    <citation type="journal article" date="2019" name="Microorganisms">
        <title>Genome Insights into the Novel Species Microvirga brassicacearum, a Rapeseed Endophyte with Biotechnological Potential.</title>
        <authorList>
            <person name="Jimenez-Gomez A."/>
            <person name="Saati-Santamaria Z."/>
            <person name="Igual J.M."/>
            <person name="Rivas R."/>
            <person name="Mateos P.F."/>
            <person name="Garcia-Fraile P."/>
        </authorList>
    </citation>
    <scope>NUCLEOTIDE SEQUENCE [LARGE SCALE GENOMIC DNA]</scope>
    <source>
        <strain evidence="13 14">CDVBN77</strain>
    </source>
</reference>
<keyword evidence="4" id="KW-0820">tRNA-binding</keyword>
<keyword evidence="7" id="KW-0067">ATP-binding</keyword>
<dbReference type="EC" id="6.1.1.7" evidence="2"/>
<feature type="domain" description="DHHA1" evidence="12">
    <location>
        <begin position="81"/>
        <end position="184"/>
    </location>
</feature>